<dbReference type="RefSeq" id="WP_343130208.1">
    <property type="nucleotide sequence ID" value="NZ_JBCITK010000001.1"/>
</dbReference>
<sequence length="55" mass="6322">MNPVVIYPEITLLTIDQSDKTVRIQFAETSFMLPEIGPRPPYYTNPKIEPVYPVV</sequence>
<dbReference type="Proteomes" id="UP001418796">
    <property type="component" value="Unassembled WGS sequence"/>
</dbReference>
<accession>A0ABU9VH93</accession>
<proteinExistence type="predicted"/>
<gene>
    <name evidence="1" type="ORF">MKY91_08880</name>
</gene>
<name>A0ABU9VH93_9BACI</name>
<evidence type="ECO:0000313" key="1">
    <source>
        <dbReference type="EMBL" id="MEN0643257.1"/>
    </source>
</evidence>
<evidence type="ECO:0000313" key="2">
    <source>
        <dbReference type="Proteomes" id="UP001418796"/>
    </source>
</evidence>
<organism evidence="1 2">
    <name type="scientific">Alkalicoccobacillus gibsonii</name>
    <dbReference type="NCBI Taxonomy" id="79881"/>
    <lineage>
        <taxon>Bacteria</taxon>
        <taxon>Bacillati</taxon>
        <taxon>Bacillota</taxon>
        <taxon>Bacilli</taxon>
        <taxon>Bacillales</taxon>
        <taxon>Bacillaceae</taxon>
        <taxon>Alkalicoccobacillus</taxon>
    </lineage>
</organism>
<keyword evidence="2" id="KW-1185">Reference proteome</keyword>
<comment type="caution">
    <text evidence="1">The sequence shown here is derived from an EMBL/GenBank/DDBJ whole genome shotgun (WGS) entry which is preliminary data.</text>
</comment>
<dbReference type="EMBL" id="JBCITK010000001">
    <property type="protein sequence ID" value="MEN0643257.1"/>
    <property type="molecule type" value="Genomic_DNA"/>
</dbReference>
<reference evidence="1 2" key="1">
    <citation type="submission" date="2024-03" db="EMBL/GenBank/DDBJ databases">
        <title>Bacilli Hybrid Assemblies.</title>
        <authorList>
            <person name="Kovac J."/>
        </authorList>
    </citation>
    <scope>NUCLEOTIDE SEQUENCE [LARGE SCALE GENOMIC DNA]</scope>
    <source>
        <strain evidence="1 2">FSL R7-0666</strain>
    </source>
</reference>
<protein>
    <submittedName>
        <fullName evidence="1">Uncharacterized protein</fullName>
    </submittedName>
</protein>